<gene>
    <name evidence="1" type="ORF">SDC9_129925</name>
</gene>
<accession>A0A645D198</accession>
<dbReference type="AntiFam" id="ANF00007">
    <property type="entry name" value="Shadow ORF (opposite clpB)"/>
</dbReference>
<dbReference type="EMBL" id="VSSQ01031816">
    <property type="protein sequence ID" value="MPM82863.1"/>
    <property type="molecule type" value="Genomic_DNA"/>
</dbReference>
<evidence type="ECO:0000313" key="1">
    <source>
        <dbReference type="EMBL" id="MPM82863.1"/>
    </source>
</evidence>
<dbReference type="AlphaFoldDB" id="A0A645D198"/>
<protein>
    <submittedName>
        <fullName evidence="1">Uncharacterized protein</fullName>
    </submittedName>
</protein>
<proteinExistence type="predicted"/>
<reference evidence="1" key="1">
    <citation type="submission" date="2019-08" db="EMBL/GenBank/DDBJ databases">
        <authorList>
            <person name="Kucharzyk K."/>
            <person name="Murdoch R.W."/>
            <person name="Higgins S."/>
            <person name="Loffler F."/>
        </authorList>
    </citation>
    <scope>NUCLEOTIDE SEQUENCE</scope>
</reference>
<sequence length="86" mass="9043">MYLVDHENNIAQLLDFFNEAFHAALKLASELGAGYKGGEVEQVNLLILQLIGNLALHNLHGKALGNGGLAYAGLADETGVVLLSAV</sequence>
<organism evidence="1">
    <name type="scientific">bioreactor metagenome</name>
    <dbReference type="NCBI Taxonomy" id="1076179"/>
    <lineage>
        <taxon>unclassified sequences</taxon>
        <taxon>metagenomes</taxon>
        <taxon>ecological metagenomes</taxon>
    </lineage>
</organism>
<name>A0A645D198_9ZZZZ</name>
<comment type="caution">
    <text evidence="1">The sequence shown here is derived from an EMBL/GenBank/DDBJ whole genome shotgun (WGS) entry which is preliminary data.</text>
</comment>